<feature type="binding site" evidence="5">
    <location>
        <position position="190"/>
    </location>
    <ligand>
        <name>S-adenosyl-L-methionine</name>
        <dbReference type="ChEBI" id="CHEBI:59789"/>
    </ligand>
</feature>
<feature type="binding site" evidence="5">
    <location>
        <position position="176"/>
    </location>
    <ligand>
        <name>S-adenosyl-L-methionine</name>
        <dbReference type="ChEBI" id="CHEBI:59789"/>
    </ligand>
</feature>
<evidence type="ECO:0000256" key="3">
    <source>
        <dbReference type="ARBA" id="ARBA00022691"/>
    </source>
</evidence>
<comment type="function">
    <text evidence="5">Methylates the class 1 translation termination release factors RF1/PrfA and RF2/PrfB on the glutamine residue of the universally conserved GGQ motif.</text>
</comment>
<dbReference type="PANTHER" id="PTHR18895">
    <property type="entry name" value="HEMK METHYLTRANSFERASE"/>
    <property type="match status" value="1"/>
</dbReference>
<dbReference type="EMBL" id="JABXXV010000004">
    <property type="protein sequence ID" value="NVN46931.1"/>
    <property type="molecule type" value="Genomic_DNA"/>
</dbReference>
<dbReference type="Proteomes" id="UP001516351">
    <property type="component" value="Unassembled WGS sequence"/>
</dbReference>
<dbReference type="GO" id="GO:0102559">
    <property type="term" value="F:peptide chain release factor N(5)-glutamine methyltransferase activity"/>
    <property type="evidence" value="ECO:0007669"/>
    <property type="project" value="UniProtKB-EC"/>
</dbReference>
<evidence type="ECO:0000313" key="9">
    <source>
        <dbReference type="Proteomes" id="UP001516351"/>
    </source>
</evidence>
<keyword evidence="3 5" id="KW-0949">S-adenosyl-L-methionine</keyword>
<accession>A0ABX2P4U4</accession>
<dbReference type="CDD" id="cd02440">
    <property type="entry name" value="AdoMet_MTases"/>
    <property type="match status" value="1"/>
</dbReference>
<feature type="domain" description="Methyltransferase small" evidence="6">
    <location>
        <begin position="105"/>
        <end position="195"/>
    </location>
</feature>
<dbReference type="Pfam" id="PF17827">
    <property type="entry name" value="PrmC_N"/>
    <property type="match status" value="1"/>
</dbReference>
<dbReference type="HAMAP" id="MF_02126">
    <property type="entry name" value="RF_methyltr_PrmC"/>
    <property type="match status" value="1"/>
</dbReference>
<dbReference type="PRINTS" id="PR00507">
    <property type="entry name" value="N12N6MTFRASE"/>
</dbReference>
<keyword evidence="1 5" id="KW-0489">Methyltransferase</keyword>
<protein>
    <recommendedName>
        <fullName evidence="5">Release factor glutamine methyltransferase</fullName>
        <shortName evidence="5">RF MTase</shortName>
        <ecNumber evidence="5">2.1.1.297</ecNumber>
    </recommendedName>
    <alternativeName>
        <fullName evidence="5">N5-glutamine methyltransferase PrmC</fullName>
    </alternativeName>
    <alternativeName>
        <fullName evidence="5">Protein-(glutamine-N5) MTase PrmC</fullName>
    </alternativeName>
    <alternativeName>
        <fullName evidence="5">Protein-glutamine N-methyltransferase PrmC</fullName>
    </alternativeName>
</protein>
<name>A0ABX2P4U4_9PROT</name>
<keyword evidence="9" id="KW-1185">Reference proteome</keyword>
<proteinExistence type="inferred from homology"/>
<evidence type="ECO:0000256" key="1">
    <source>
        <dbReference type="ARBA" id="ARBA00022603"/>
    </source>
</evidence>
<dbReference type="Gene3D" id="3.40.50.150">
    <property type="entry name" value="Vaccinia Virus protein VP39"/>
    <property type="match status" value="1"/>
</dbReference>
<dbReference type="Gene3D" id="1.10.8.10">
    <property type="entry name" value="DNA helicase RuvA subunit, C-terminal domain"/>
    <property type="match status" value="1"/>
</dbReference>
<feature type="binding site" evidence="5">
    <location>
        <begin position="190"/>
        <end position="193"/>
    </location>
    <ligand>
        <name>substrate</name>
    </ligand>
</feature>
<dbReference type="InterPro" id="IPR050320">
    <property type="entry name" value="N5-glutamine_MTase"/>
</dbReference>
<dbReference type="Pfam" id="PF05175">
    <property type="entry name" value="MTS"/>
    <property type="match status" value="1"/>
</dbReference>
<evidence type="ECO:0000256" key="2">
    <source>
        <dbReference type="ARBA" id="ARBA00022679"/>
    </source>
</evidence>
<dbReference type="NCBIfam" id="TIGR03534">
    <property type="entry name" value="RF_mod_PrmC"/>
    <property type="match status" value="1"/>
</dbReference>
<comment type="similarity">
    <text evidence="5">Belongs to the protein N5-glutamine methyltransferase family. PrmC subfamily.</text>
</comment>
<evidence type="ECO:0000256" key="4">
    <source>
        <dbReference type="ARBA" id="ARBA00048391"/>
    </source>
</evidence>
<comment type="caution">
    <text evidence="8">The sequence shown here is derived from an EMBL/GenBank/DDBJ whole genome shotgun (WGS) entry which is preliminary data.</text>
</comment>
<sequence length="292" mass="30738">MSGNRRALRDVLIETAASLEKAGIDAPRMEARRLVCWAIGCEASGLLSLDTLPEEAAPRLEAGLAQRCARRPLALIEGETGFWTLTLSVSSDTLIPRGDSEALIEALLNLRPDKTGIHSVLDLGTGTGCLLLAVLSEYAQAYGVGVDLSPDAAALAHANAQRNALASRAGFLAGNWFSAISGQFDVIISNPPYIRSGDLAGLMPEVRDHEPARALIAGEDGLDAYRLIIAQAMAYLAPKGVLVFEIGQGQETDVIALAGSAGFVLVEARADLGGIIRALCFERSFVPSQSDA</sequence>
<dbReference type="PANTHER" id="PTHR18895:SF74">
    <property type="entry name" value="MTRF1L RELEASE FACTOR GLUTAMINE METHYLTRANSFERASE"/>
    <property type="match status" value="1"/>
</dbReference>
<feature type="domain" description="Release factor glutamine methyltransferase N-terminal" evidence="7">
    <location>
        <begin position="11"/>
        <end position="78"/>
    </location>
</feature>
<evidence type="ECO:0000313" key="8">
    <source>
        <dbReference type="EMBL" id="NVN46931.1"/>
    </source>
</evidence>
<dbReference type="GO" id="GO:0032259">
    <property type="term" value="P:methylation"/>
    <property type="evidence" value="ECO:0007669"/>
    <property type="project" value="UniProtKB-KW"/>
</dbReference>
<dbReference type="InterPro" id="IPR002052">
    <property type="entry name" value="DNA_methylase_N6_adenine_CS"/>
</dbReference>
<comment type="catalytic activity">
    <reaction evidence="4 5">
        <text>L-glutaminyl-[peptide chain release factor] + S-adenosyl-L-methionine = N(5)-methyl-L-glutaminyl-[peptide chain release factor] + S-adenosyl-L-homocysteine + H(+)</text>
        <dbReference type="Rhea" id="RHEA:42896"/>
        <dbReference type="Rhea" id="RHEA-COMP:10271"/>
        <dbReference type="Rhea" id="RHEA-COMP:10272"/>
        <dbReference type="ChEBI" id="CHEBI:15378"/>
        <dbReference type="ChEBI" id="CHEBI:30011"/>
        <dbReference type="ChEBI" id="CHEBI:57856"/>
        <dbReference type="ChEBI" id="CHEBI:59789"/>
        <dbReference type="ChEBI" id="CHEBI:61891"/>
        <dbReference type="EC" id="2.1.1.297"/>
    </reaction>
</comment>
<dbReference type="InterPro" id="IPR007848">
    <property type="entry name" value="Small_mtfrase_dom"/>
</dbReference>
<evidence type="ECO:0000259" key="7">
    <source>
        <dbReference type="Pfam" id="PF17827"/>
    </source>
</evidence>
<dbReference type="InterPro" id="IPR040758">
    <property type="entry name" value="PrmC_N"/>
</dbReference>
<gene>
    <name evidence="5 8" type="primary">prmC</name>
    <name evidence="8" type="ORF">HW542_08940</name>
</gene>
<feature type="binding site" evidence="5">
    <location>
        <begin position="124"/>
        <end position="128"/>
    </location>
    <ligand>
        <name>S-adenosyl-L-methionine</name>
        <dbReference type="ChEBI" id="CHEBI:59789"/>
    </ligand>
</feature>
<dbReference type="EC" id="2.1.1.297" evidence="5"/>
<dbReference type="RefSeq" id="WP_267310049.1">
    <property type="nucleotide sequence ID" value="NZ_JABXXV010000004.1"/>
</dbReference>
<evidence type="ECO:0000256" key="5">
    <source>
        <dbReference type="HAMAP-Rule" id="MF_02126"/>
    </source>
</evidence>
<dbReference type="NCBIfam" id="TIGR00536">
    <property type="entry name" value="hemK_fam"/>
    <property type="match status" value="1"/>
</dbReference>
<organism evidence="8 9">
    <name type="scientific">Asaia spathodeae</name>
    <dbReference type="NCBI Taxonomy" id="657016"/>
    <lineage>
        <taxon>Bacteria</taxon>
        <taxon>Pseudomonadati</taxon>
        <taxon>Pseudomonadota</taxon>
        <taxon>Alphaproteobacteria</taxon>
        <taxon>Acetobacterales</taxon>
        <taxon>Acetobacteraceae</taxon>
        <taxon>Asaia</taxon>
    </lineage>
</organism>
<reference evidence="8 9" key="1">
    <citation type="submission" date="2020-06" db="EMBL/GenBank/DDBJ databases">
        <title>Synonyms of Asaia species.</title>
        <authorList>
            <person name="Sombolestani A."/>
        </authorList>
    </citation>
    <scope>NUCLEOTIDE SEQUENCE [LARGE SCALE GENOMIC DNA]</scope>
    <source>
        <strain evidence="8 9">LMG 27047</strain>
    </source>
</reference>
<dbReference type="InterPro" id="IPR019874">
    <property type="entry name" value="RF_methyltr_PrmC"/>
</dbReference>
<dbReference type="PROSITE" id="PS00092">
    <property type="entry name" value="N6_MTASE"/>
    <property type="match status" value="1"/>
</dbReference>
<keyword evidence="2 5" id="KW-0808">Transferase</keyword>
<dbReference type="InterPro" id="IPR004556">
    <property type="entry name" value="HemK-like"/>
</dbReference>
<dbReference type="SUPFAM" id="SSF53335">
    <property type="entry name" value="S-adenosyl-L-methionine-dependent methyltransferases"/>
    <property type="match status" value="1"/>
</dbReference>
<dbReference type="InterPro" id="IPR029063">
    <property type="entry name" value="SAM-dependent_MTases_sf"/>
</dbReference>
<evidence type="ECO:0000259" key="6">
    <source>
        <dbReference type="Pfam" id="PF05175"/>
    </source>
</evidence>
<feature type="binding site" evidence="5">
    <location>
        <position position="147"/>
    </location>
    <ligand>
        <name>S-adenosyl-L-methionine</name>
        <dbReference type="ChEBI" id="CHEBI:59789"/>
    </ligand>
</feature>